<evidence type="ECO:0000313" key="1">
    <source>
        <dbReference type="EMBL" id="MBT9315603.1"/>
    </source>
</evidence>
<dbReference type="InterPro" id="IPR009050">
    <property type="entry name" value="Globin-like_sf"/>
</dbReference>
<dbReference type="RefSeq" id="WP_215608671.1">
    <property type="nucleotide sequence ID" value="NZ_JADOES010000013.1"/>
</dbReference>
<dbReference type="Pfam" id="PF00502">
    <property type="entry name" value="Phycobilisome"/>
    <property type="match status" value="1"/>
</dbReference>
<comment type="caution">
    <text evidence="1">The sequence shown here is derived from an EMBL/GenBank/DDBJ whole genome shotgun (WGS) entry which is preliminary data.</text>
</comment>
<gene>
    <name evidence="1" type="ORF">IXB50_09215</name>
</gene>
<name>A0A947DFG7_9CYAN</name>
<proteinExistence type="predicted"/>
<organism evidence="1 2">
    <name type="scientific">Leptothoe spongobia TAU-MAC 1115</name>
    <dbReference type="NCBI Taxonomy" id="1967444"/>
    <lineage>
        <taxon>Bacteria</taxon>
        <taxon>Bacillati</taxon>
        <taxon>Cyanobacteriota</taxon>
        <taxon>Cyanophyceae</taxon>
        <taxon>Nodosilineales</taxon>
        <taxon>Cymatolegaceae</taxon>
        <taxon>Leptothoe</taxon>
        <taxon>Leptothoe spongobia</taxon>
    </lineage>
</organism>
<dbReference type="GO" id="GO:0015979">
    <property type="term" value="P:photosynthesis"/>
    <property type="evidence" value="ECO:0007669"/>
    <property type="project" value="InterPro"/>
</dbReference>
<dbReference type="AlphaFoldDB" id="A0A947DFG7"/>
<dbReference type="EMBL" id="JADOES010000013">
    <property type="protein sequence ID" value="MBT9315603.1"/>
    <property type="molecule type" value="Genomic_DNA"/>
</dbReference>
<dbReference type="Proteomes" id="UP000717364">
    <property type="component" value="Unassembled WGS sequence"/>
</dbReference>
<evidence type="ECO:0000313" key="2">
    <source>
        <dbReference type="Proteomes" id="UP000717364"/>
    </source>
</evidence>
<dbReference type="GO" id="GO:0030089">
    <property type="term" value="C:phycobilisome"/>
    <property type="evidence" value="ECO:0007669"/>
    <property type="project" value="InterPro"/>
</dbReference>
<dbReference type="SUPFAM" id="SSF46458">
    <property type="entry name" value="Globin-like"/>
    <property type="match status" value="1"/>
</dbReference>
<sequence length="368" mass="42405">MPNSFQRMKLGPARRLVAIWTARYCPDFSSMEATARSITVGEIYESLLVSGRKETATKLNRQFVMQACKLAAIRTKDLYVHFEDLNLKEITNLAQLTSRVYLQLIQLYQLYPPISLVPEWQELDLLPKNLGQVFRVKNLLEVADVMEPFVAEFRLQHIISDNWKTLGFMTTQVNLTNMLLLQSLNPVEKALISPYFKFLEEQIVMPWQRMFAASAAAPVPAVRVVERMLPIIPELSIVTYTHWQQTFPYYYARRGSLEHPEVKHSSLRDFSMFQVYLWLSFLQGNLRVVEAELAVFCRIVYGEIGIPWGMTIKGTKLLMEKVLDYLEPHELKFIAPYTSGMVQAFMNSDETLLSLASTNDLSKLLEMG</sequence>
<reference evidence="1" key="2">
    <citation type="journal article" date="2021" name="Mar. Drugs">
        <title>Genome Reduction and Secondary Metabolism of the Marine Sponge-Associated Cyanobacterium Leptothoe.</title>
        <authorList>
            <person name="Konstantinou D."/>
            <person name="Popin R.V."/>
            <person name="Fewer D.P."/>
            <person name="Sivonen K."/>
            <person name="Gkelis S."/>
        </authorList>
    </citation>
    <scope>NUCLEOTIDE SEQUENCE</scope>
    <source>
        <strain evidence="1">TAU-MAC 1115</strain>
    </source>
</reference>
<keyword evidence="2" id="KW-1185">Reference proteome</keyword>
<reference evidence="1" key="1">
    <citation type="submission" date="2020-11" db="EMBL/GenBank/DDBJ databases">
        <authorList>
            <person name="Konstantinou D."/>
            <person name="Gkelis S."/>
            <person name="Popin R."/>
            <person name="Fewer D."/>
            <person name="Sivonen K."/>
        </authorList>
    </citation>
    <scope>NUCLEOTIDE SEQUENCE</scope>
    <source>
        <strain evidence="1">TAU-MAC 1115</strain>
    </source>
</reference>
<protein>
    <submittedName>
        <fullName evidence="1">Uncharacterized protein</fullName>
    </submittedName>
</protein>
<accession>A0A947DFG7</accession>
<dbReference type="InterPro" id="IPR012128">
    <property type="entry name" value="Phycobilisome_asu/bsu"/>
</dbReference>